<dbReference type="EMBL" id="AYTF01000002">
    <property type="protein sequence ID" value="ESV61981.1"/>
    <property type="molecule type" value="Genomic_DNA"/>
</dbReference>
<gene>
    <name evidence="1" type="ORF">L833_4382</name>
</gene>
<comment type="caution">
    <text evidence="1">The sequence shown here is derived from an EMBL/GenBank/DDBJ whole genome shotgun (WGS) entry which is preliminary data.</text>
</comment>
<dbReference type="AlphaFoldDB" id="A0A829MAS2"/>
<proteinExistence type="predicted"/>
<accession>A0A829MAS2</accession>
<evidence type="ECO:0000313" key="1">
    <source>
        <dbReference type="EMBL" id="ESV61981.1"/>
    </source>
</evidence>
<protein>
    <submittedName>
        <fullName evidence="1">Uncharacterized protein</fullName>
    </submittedName>
</protein>
<dbReference type="Proteomes" id="UP000018502">
    <property type="component" value="Unassembled WGS sequence"/>
</dbReference>
<organism evidence="1 2">
    <name type="scientific">Mycobacteroides abscessus MAB_091912_2446</name>
    <dbReference type="NCBI Taxonomy" id="1335414"/>
    <lineage>
        <taxon>Bacteria</taxon>
        <taxon>Bacillati</taxon>
        <taxon>Actinomycetota</taxon>
        <taxon>Actinomycetes</taxon>
        <taxon>Mycobacteriales</taxon>
        <taxon>Mycobacteriaceae</taxon>
        <taxon>Mycobacteroides</taxon>
        <taxon>Mycobacteroides abscessus</taxon>
    </lineage>
</organism>
<evidence type="ECO:0000313" key="2">
    <source>
        <dbReference type="Proteomes" id="UP000018502"/>
    </source>
</evidence>
<sequence>MPSTHISVVFLSLTHLRGQLSGSSKRSLGPVARASPQEPSRFVLEIGWISGGWVPRLRPLVFRRGPHPRDGARCAGMDFG</sequence>
<reference evidence="1 2" key="1">
    <citation type="journal article" date="2014" name="Emerg. Infect. Dis.">
        <title>High-level Relatedness among Mycobacterium abscessus subsp. massiliense Strains from Widely Separated Outbreaks.</title>
        <authorList>
            <person name="Tettelin H."/>
            <person name="Davidson R.M."/>
            <person name="Agrawal S."/>
            <person name="Aitken M.L."/>
            <person name="Shallom S."/>
            <person name="Hasan N.A."/>
            <person name="Strong M."/>
            <person name="Nogueira de Moura V.C."/>
            <person name="De Groote M.A."/>
            <person name="Duarte R.S."/>
            <person name="Hine E."/>
            <person name="Parankush S."/>
            <person name="Su Q."/>
            <person name="Daugherty S.C."/>
            <person name="Fraser C.M."/>
            <person name="Brown-Elliott B.A."/>
            <person name="Wallace R.J.Jr."/>
            <person name="Holland S.M."/>
            <person name="Sampaio E.P."/>
            <person name="Olivier K.N."/>
            <person name="Jackson M."/>
            <person name="Zelazny A.M."/>
        </authorList>
    </citation>
    <scope>NUCLEOTIDE SEQUENCE [LARGE SCALE GENOMIC DNA]</scope>
    <source>
        <strain evidence="1 2">MAB_091912_2446</strain>
    </source>
</reference>
<name>A0A829MAS2_9MYCO</name>